<gene>
    <name evidence="1" type="ORF">FPZ43_10555</name>
</gene>
<organism evidence="1 2">
    <name type="scientific">Mucilaginibacter pallidiroseus</name>
    <dbReference type="NCBI Taxonomy" id="2599295"/>
    <lineage>
        <taxon>Bacteria</taxon>
        <taxon>Pseudomonadati</taxon>
        <taxon>Bacteroidota</taxon>
        <taxon>Sphingobacteriia</taxon>
        <taxon>Sphingobacteriales</taxon>
        <taxon>Sphingobacteriaceae</taxon>
        <taxon>Mucilaginibacter</taxon>
    </lineage>
</organism>
<sequence length="121" mass="13965">MSSEEALIKVCNDLDIEFDKGDMQDWGIVNSDPSRVAEFIEYYQNTELVDSARAHVFELVVASYNDAMLHRPVRPQIKADFIKLIKESHAMPATKAVREYWIEIYDRKDFPIGKLISEVKA</sequence>
<dbReference type="AlphaFoldDB" id="A0A563UDF0"/>
<comment type="caution">
    <text evidence="1">The sequence shown here is derived from an EMBL/GenBank/DDBJ whole genome shotgun (WGS) entry which is preliminary data.</text>
</comment>
<dbReference type="RefSeq" id="WP_146381875.1">
    <property type="nucleotide sequence ID" value="NZ_VOEJ01000004.1"/>
</dbReference>
<name>A0A563UDF0_9SPHI</name>
<keyword evidence="2" id="KW-1185">Reference proteome</keyword>
<accession>A0A563UDF0</accession>
<protein>
    <submittedName>
        <fullName evidence="1">Uncharacterized protein</fullName>
    </submittedName>
</protein>
<dbReference type="Proteomes" id="UP000320042">
    <property type="component" value="Unassembled WGS sequence"/>
</dbReference>
<dbReference type="OrthoDB" id="1450612at2"/>
<evidence type="ECO:0000313" key="1">
    <source>
        <dbReference type="EMBL" id="TWR29385.1"/>
    </source>
</evidence>
<dbReference type="EMBL" id="VOEJ01000004">
    <property type="protein sequence ID" value="TWR29385.1"/>
    <property type="molecule type" value="Genomic_DNA"/>
</dbReference>
<proteinExistence type="predicted"/>
<reference evidence="1 2" key="1">
    <citation type="submission" date="2019-07" db="EMBL/GenBank/DDBJ databases">
        <authorList>
            <person name="Kim J."/>
        </authorList>
    </citation>
    <scope>NUCLEOTIDE SEQUENCE [LARGE SCALE GENOMIC DNA]</scope>
    <source>
        <strain evidence="2">dk17</strain>
    </source>
</reference>
<evidence type="ECO:0000313" key="2">
    <source>
        <dbReference type="Proteomes" id="UP000320042"/>
    </source>
</evidence>